<dbReference type="Gene3D" id="3.90.550.10">
    <property type="entry name" value="Spore Coat Polysaccharide Biosynthesis Protein SpsA, Chain A"/>
    <property type="match status" value="1"/>
</dbReference>
<reference evidence="4" key="1">
    <citation type="journal article" date="2021" name="PeerJ">
        <title>Extensive microbial diversity within the chicken gut microbiome revealed by metagenomics and culture.</title>
        <authorList>
            <person name="Gilroy R."/>
            <person name="Ravi A."/>
            <person name="Getino M."/>
            <person name="Pursley I."/>
            <person name="Horton D.L."/>
            <person name="Alikhan N.F."/>
            <person name="Baker D."/>
            <person name="Gharbi K."/>
            <person name="Hall N."/>
            <person name="Watson M."/>
            <person name="Adriaenssens E.M."/>
            <person name="Foster-Nyarko E."/>
            <person name="Jarju S."/>
            <person name="Secka A."/>
            <person name="Antonio M."/>
            <person name="Oren A."/>
            <person name="Chaudhuri R.R."/>
            <person name="La Ragione R."/>
            <person name="Hildebrand F."/>
            <person name="Pallen M.J."/>
        </authorList>
    </citation>
    <scope>NUCLEOTIDE SEQUENCE</scope>
    <source>
        <strain evidence="4">CHK124-7917</strain>
    </source>
</reference>
<keyword evidence="2" id="KW-0808">Transferase</keyword>
<organism evidence="4 5">
    <name type="scientific">Thermophilibacter provencensis</name>
    <dbReference type="NCBI Taxonomy" id="1852386"/>
    <lineage>
        <taxon>Bacteria</taxon>
        <taxon>Bacillati</taxon>
        <taxon>Actinomycetota</taxon>
        <taxon>Coriobacteriia</taxon>
        <taxon>Coriobacteriales</taxon>
        <taxon>Atopobiaceae</taxon>
        <taxon>Thermophilibacter</taxon>
    </lineage>
</organism>
<dbReference type="GO" id="GO:0016757">
    <property type="term" value="F:glycosyltransferase activity"/>
    <property type="evidence" value="ECO:0007669"/>
    <property type="project" value="UniProtKB-KW"/>
</dbReference>
<name>A0A921GGS8_9ACTN</name>
<sequence length="344" mass="39684">MNKTITFGIPCYNSAAYMDHCIESILEGTGYAEDVQIVIVDDGSTKDETPAKADEWAARYPSLIKAVHQENGGHGVAVMKAVANADGVYFKNIDSDDWVDGEAVMALLKQLRRFISLGDHVDLVITNYVYEHVEDDTQNVVDYHHVLPRGKVFTWNDMGHFMMWQYLLMHALTYRVDTLREASLQMPPHTFYVDNIYAYVPFPKCRSIYYLDADVYRYFIGREDQSVNDKVLTSRVDHYWRVARIMMHAYHVYDDISSAKLRSYMMNYFTIIMAICSVFSKKSDREDAMDELQSLWDELRAYDKRMYRRARHGIVGMATNLPGTVGRSLTLAGYKAAQKLVKFN</sequence>
<dbReference type="PANTHER" id="PTHR22916:SF51">
    <property type="entry name" value="GLYCOSYLTRANSFERASE EPSH-RELATED"/>
    <property type="match status" value="1"/>
</dbReference>
<dbReference type="Pfam" id="PF00535">
    <property type="entry name" value="Glycos_transf_2"/>
    <property type="match status" value="1"/>
</dbReference>
<dbReference type="AlphaFoldDB" id="A0A921GGS8"/>
<evidence type="ECO:0000313" key="5">
    <source>
        <dbReference type="Proteomes" id="UP000697330"/>
    </source>
</evidence>
<dbReference type="SUPFAM" id="SSF53448">
    <property type="entry name" value="Nucleotide-diphospho-sugar transferases"/>
    <property type="match status" value="1"/>
</dbReference>
<protein>
    <submittedName>
        <fullName evidence="4">Glycosyltransferase family 2 protein</fullName>
    </submittedName>
</protein>
<evidence type="ECO:0000259" key="3">
    <source>
        <dbReference type="Pfam" id="PF00535"/>
    </source>
</evidence>
<dbReference type="Proteomes" id="UP000697330">
    <property type="component" value="Unassembled WGS sequence"/>
</dbReference>
<dbReference type="InterPro" id="IPR029044">
    <property type="entry name" value="Nucleotide-diphossugar_trans"/>
</dbReference>
<accession>A0A921GGS8</accession>
<dbReference type="PANTHER" id="PTHR22916">
    <property type="entry name" value="GLYCOSYLTRANSFERASE"/>
    <property type="match status" value="1"/>
</dbReference>
<dbReference type="CDD" id="cd00761">
    <property type="entry name" value="Glyco_tranf_GTA_type"/>
    <property type="match status" value="1"/>
</dbReference>
<proteinExistence type="predicted"/>
<evidence type="ECO:0000256" key="1">
    <source>
        <dbReference type="ARBA" id="ARBA00022676"/>
    </source>
</evidence>
<dbReference type="RefSeq" id="WP_273448229.1">
    <property type="nucleotide sequence ID" value="NZ_CALUGK010000029.1"/>
</dbReference>
<gene>
    <name evidence="4" type="ORF">K8U72_09840</name>
</gene>
<reference evidence="4" key="2">
    <citation type="submission" date="2021-09" db="EMBL/GenBank/DDBJ databases">
        <authorList>
            <person name="Gilroy R."/>
        </authorList>
    </citation>
    <scope>NUCLEOTIDE SEQUENCE</scope>
    <source>
        <strain evidence="4">CHK124-7917</strain>
    </source>
</reference>
<comment type="caution">
    <text evidence="4">The sequence shown here is derived from an EMBL/GenBank/DDBJ whole genome shotgun (WGS) entry which is preliminary data.</text>
</comment>
<dbReference type="InterPro" id="IPR001173">
    <property type="entry name" value="Glyco_trans_2-like"/>
</dbReference>
<keyword evidence="1" id="KW-0328">Glycosyltransferase</keyword>
<feature type="domain" description="Glycosyltransferase 2-like" evidence="3">
    <location>
        <begin position="8"/>
        <end position="113"/>
    </location>
</feature>
<evidence type="ECO:0000256" key="2">
    <source>
        <dbReference type="ARBA" id="ARBA00022679"/>
    </source>
</evidence>
<dbReference type="EMBL" id="DYWQ01000153">
    <property type="protein sequence ID" value="HJF46062.1"/>
    <property type="molecule type" value="Genomic_DNA"/>
</dbReference>
<evidence type="ECO:0000313" key="4">
    <source>
        <dbReference type="EMBL" id="HJF46062.1"/>
    </source>
</evidence>